<dbReference type="SUPFAM" id="SSF47095">
    <property type="entry name" value="HMG-box"/>
    <property type="match status" value="1"/>
</dbReference>
<dbReference type="InterPro" id="IPR009071">
    <property type="entry name" value="HMG_box_dom"/>
</dbReference>
<dbReference type="VEuPathDB" id="FungiDB:RhiirA1_539112"/>
<dbReference type="GO" id="GO:0003677">
    <property type="term" value="F:DNA binding"/>
    <property type="evidence" value="ECO:0007669"/>
    <property type="project" value="UniProtKB-UniRule"/>
</dbReference>
<reference evidence="3 4" key="1">
    <citation type="submission" date="2015-10" db="EMBL/GenBank/DDBJ databases">
        <title>Genome analyses suggest a sexual origin of heterokaryosis in a supposedly ancient asexual fungus.</title>
        <authorList>
            <person name="Ropars J."/>
            <person name="Sedzielewska K."/>
            <person name="Noel J."/>
            <person name="Charron P."/>
            <person name="Farinelli L."/>
            <person name="Marton T."/>
            <person name="Kruger M."/>
            <person name="Pelin A."/>
            <person name="Brachmann A."/>
            <person name="Corradi N."/>
        </authorList>
    </citation>
    <scope>NUCLEOTIDE SEQUENCE [LARGE SCALE GENOMIC DNA]</scope>
    <source>
        <strain evidence="3 4">A4</strain>
    </source>
</reference>
<accession>A0A2I1GWY2</accession>
<feature type="DNA-binding region" description="HMG box" evidence="1">
    <location>
        <begin position="41"/>
        <end position="120"/>
    </location>
</feature>
<dbReference type="GO" id="GO:0005634">
    <property type="term" value="C:nucleus"/>
    <property type="evidence" value="ECO:0007669"/>
    <property type="project" value="UniProtKB-UniRule"/>
</dbReference>
<feature type="domain" description="HMG box" evidence="2">
    <location>
        <begin position="41"/>
        <end position="120"/>
    </location>
</feature>
<evidence type="ECO:0000313" key="3">
    <source>
        <dbReference type="EMBL" id="PKY51150.1"/>
    </source>
</evidence>
<dbReference type="PROSITE" id="PS50118">
    <property type="entry name" value="HMG_BOX_2"/>
    <property type="match status" value="1"/>
</dbReference>
<dbReference type="OrthoDB" id="2346615at2759"/>
<dbReference type="Gene3D" id="1.10.30.10">
    <property type="entry name" value="High mobility group box domain"/>
    <property type="match status" value="1"/>
</dbReference>
<protein>
    <recommendedName>
        <fullName evidence="2">HMG box domain-containing protein</fullName>
    </recommendedName>
</protein>
<comment type="caution">
    <text evidence="3">The sequence shown here is derived from an EMBL/GenBank/DDBJ whole genome shotgun (WGS) entry which is preliminary data.</text>
</comment>
<evidence type="ECO:0000259" key="2">
    <source>
        <dbReference type="PROSITE" id="PS50118"/>
    </source>
</evidence>
<keyword evidence="4" id="KW-1185">Reference proteome</keyword>
<evidence type="ECO:0000256" key="1">
    <source>
        <dbReference type="PROSITE-ProRule" id="PRU00267"/>
    </source>
</evidence>
<dbReference type="AlphaFoldDB" id="A0A2I1GWY2"/>
<organism evidence="3 4">
    <name type="scientific">Rhizophagus irregularis</name>
    <dbReference type="NCBI Taxonomy" id="588596"/>
    <lineage>
        <taxon>Eukaryota</taxon>
        <taxon>Fungi</taxon>
        <taxon>Fungi incertae sedis</taxon>
        <taxon>Mucoromycota</taxon>
        <taxon>Glomeromycotina</taxon>
        <taxon>Glomeromycetes</taxon>
        <taxon>Glomerales</taxon>
        <taxon>Glomeraceae</taxon>
        <taxon>Rhizophagus</taxon>
    </lineage>
</organism>
<proteinExistence type="predicted"/>
<keyword evidence="1" id="KW-0238">DNA-binding</keyword>
<sequence>MFARETHFVNGFLNQYGPDFYKSLKDTNLPLRTPRKKNGKIPRPPNSFILFRQYVSDYAKKRGLTFEYENEQIVLKSSQAYLGKVSSCLWVNLPIDTRLIFKQMSETVKYFHELNYPEYRYSPNRQAHIFKAGRKFKKSKPVKVVSEETIPQTNILTQQNFNHLNQPMTPINDQYLGADYSILTEYTFTAPSQSLHPHYFNMINNLINESEFFKLF</sequence>
<name>A0A2I1GWY2_9GLOM</name>
<dbReference type="VEuPathDB" id="FungiDB:RhiirFUN_008674"/>
<dbReference type="InterPro" id="IPR036910">
    <property type="entry name" value="HMG_box_dom_sf"/>
</dbReference>
<dbReference type="VEuPathDB" id="FungiDB:FUN_008303"/>
<dbReference type="EMBL" id="LLXI01000972">
    <property type="protein sequence ID" value="PKY51150.1"/>
    <property type="molecule type" value="Genomic_DNA"/>
</dbReference>
<keyword evidence="1" id="KW-0539">Nucleus</keyword>
<gene>
    <name evidence="3" type="ORF">RhiirA4_446685</name>
</gene>
<dbReference type="Proteomes" id="UP000234323">
    <property type="component" value="Unassembled WGS sequence"/>
</dbReference>
<evidence type="ECO:0000313" key="4">
    <source>
        <dbReference type="Proteomes" id="UP000234323"/>
    </source>
</evidence>